<feature type="transmembrane region" description="Helical" evidence="1">
    <location>
        <begin position="39"/>
        <end position="56"/>
    </location>
</feature>
<dbReference type="EMBL" id="BNAH01000005">
    <property type="protein sequence ID" value="GHE86441.1"/>
    <property type="molecule type" value="Genomic_DNA"/>
</dbReference>
<gene>
    <name evidence="2" type="ORF">GCM10011501_14530</name>
</gene>
<comment type="caution">
    <text evidence="2">The sequence shown here is derived from an EMBL/GenBank/DDBJ whole genome shotgun (WGS) entry which is preliminary data.</text>
</comment>
<evidence type="ECO:0000313" key="3">
    <source>
        <dbReference type="Proteomes" id="UP000626370"/>
    </source>
</evidence>
<dbReference type="Proteomes" id="UP000626370">
    <property type="component" value="Unassembled WGS sequence"/>
</dbReference>
<keyword evidence="1" id="KW-0812">Transmembrane</keyword>
<evidence type="ECO:0000313" key="2">
    <source>
        <dbReference type="EMBL" id="GHE86441.1"/>
    </source>
</evidence>
<keyword evidence="3" id="KW-1185">Reference proteome</keyword>
<organism evidence="2 3">
    <name type="scientific">Thalassotalea profundi</name>
    <dbReference type="NCBI Taxonomy" id="2036687"/>
    <lineage>
        <taxon>Bacteria</taxon>
        <taxon>Pseudomonadati</taxon>
        <taxon>Pseudomonadota</taxon>
        <taxon>Gammaproteobacteria</taxon>
        <taxon>Alteromonadales</taxon>
        <taxon>Colwelliaceae</taxon>
        <taxon>Thalassotalea</taxon>
    </lineage>
</organism>
<evidence type="ECO:0000256" key="1">
    <source>
        <dbReference type="SAM" id="Phobius"/>
    </source>
</evidence>
<name>A0ABQ3INP5_9GAMM</name>
<keyword evidence="1" id="KW-0472">Membrane</keyword>
<reference evidence="3" key="1">
    <citation type="journal article" date="2019" name="Int. J. Syst. Evol. Microbiol.">
        <title>The Global Catalogue of Microorganisms (GCM) 10K type strain sequencing project: providing services to taxonomists for standard genome sequencing and annotation.</title>
        <authorList>
            <consortium name="The Broad Institute Genomics Platform"/>
            <consortium name="The Broad Institute Genome Sequencing Center for Infectious Disease"/>
            <person name="Wu L."/>
            <person name="Ma J."/>
        </authorList>
    </citation>
    <scope>NUCLEOTIDE SEQUENCE [LARGE SCALE GENOMIC DNA]</scope>
    <source>
        <strain evidence="3">CGMCC 1.15922</strain>
    </source>
</reference>
<keyword evidence="1" id="KW-1133">Transmembrane helix</keyword>
<accession>A0ABQ3INP5</accession>
<sequence>MHLSLITKDNKSLHQYTVYLPIKRLILFRSLIDMRAENMLYFILFLFALLALKLELRARAKR</sequence>
<proteinExistence type="predicted"/>
<protein>
    <submittedName>
        <fullName evidence="2">Uncharacterized protein</fullName>
    </submittedName>
</protein>